<proteinExistence type="inferred from homology"/>
<dbReference type="UniPathway" id="UPA00051">
    <property type="reaction ID" value="UER00465"/>
</dbReference>
<evidence type="ECO:0000256" key="3">
    <source>
        <dbReference type="ARBA" id="ARBA00006753"/>
    </source>
</evidence>
<comment type="caution">
    <text evidence="16">The sequence shown here is derived from an EMBL/GenBank/DDBJ whole genome shotgun (WGS) entry which is preliminary data.</text>
</comment>
<reference evidence="16 17" key="1">
    <citation type="submission" date="2014-08" db="EMBL/GenBank/DDBJ databases">
        <title>Clostridium innocuum, an unnegligible vancomycin-resistant pathogen causing extra-intestinal infections.</title>
        <authorList>
            <person name="Feng Y."/>
            <person name="Chiu C.-H."/>
        </authorList>
    </citation>
    <scope>NUCLEOTIDE SEQUENCE [LARGE SCALE GENOMIC DNA]</scope>
    <source>
        <strain evidence="16 17">AN88</strain>
    </source>
</reference>
<evidence type="ECO:0000259" key="15">
    <source>
        <dbReference type="Pfam" id="PF03447"/>
    </source>
</evidence>
<evidence type="ECO:0000256" key="9">
    <source>
        <dbReference type="ARBA" id="ARBA00023053"/>
    </source>
</evidence>
<keyword evidence="7 12" id="KW-0791">Threonine biosynthesis</keyword>
<dbReference type="AlphaFoldDB" id="A0A099I3U5"/>
<dbReference type="SUPFAM" id="SSF55347">
    <property type="entry name" value="Glyceraldehyde-3-phosphate dehydrogenase-like, C-terminal domain"/>
    <property type="match status" value="1"/>
</dbReference>
<sequence length="393" mass="44217">MNIAILGYGTVGSGVKEIIDHAVTKSTKQLHVSYILIRKGKAKTLPYMCDDIRTILQDTSVDVIVETMGGLEPAHTYILQALKSGKHVVTANKAVIAAYLKEFTDVAREHNVRIYYEASTGGGIPWIEGLAKAMRIDEVDRIHGIFNGTSNYILDHMQRYHASFEDILKEAQELGYAEADPSADIDGYDICNKLRISASLAYDYHVPDTFPVFGIRNITKQDVSYFSSLGYAVRLIAKTRRNANRYGCVVEPVLFEAGSLESNTQDNYNLITLHGKTIGDLKFFGQGAGKLPTANAIVQDLIDLNEGICHMDPSFTNTMSYDETLCLRDYILRADEAARDELQDFSYEVKTFEGQEYLHIQKAEVYEMHQVMERMLKTDVHAFMASIYEREDD</sequence>
<dbReference type="GO" id="GO:0004412">
    <property type="term" value="F:homoserine dehydrogenase activity"/>
    <property type="evidence" value="ECO:0007669"/>
    <property type="project" value="UniProtKB-EC"/>
</dbReference>
<dbReference type="InterPro" id="IPR005106">
    <property type="entry name" value="Asp/hSer_DH_NAD-bd"/>
</dbReference>
<comment type="catalytic activity">
    <reaction evidence="11">
        <text>L-homoserine + NADP(+) = L-aspartate 4-semialdehyde + NADPH + H(+)</text>
        <dbReference type="Rhea" id="RHEA:15761"/>
        <dbReference type="ChEBI" id="CHEBI:15378"/>
        <dbReference type="ChEBI" id="CHEBI:57476"/>
        <dbReference type="ChEBI" id="CHEBI:57783"/>
        <dbReference type="ChEBI" id="CHEBI:58349"/>
        <dbReference type="ChEBI" id="CHEBI:537519"/>
        <dbReference type="EC" id="1.1.1.3"/>
    </reaction>
    <physiologicalReaction direction="right-to-left" evidence="11">
        <dbReference type="Rhea" id="RHEA:15763"/>
    </physiologicalReaction>
</comment>
<evidence type="ECO:0000256" key="7">
    <source>
        <dbReference type="ARBA" id="ARBA00022697"/>
    </source>
</evidence>
<dbReference type="NCBIfam" id="NF004976">
    <property type="entry name" value="PRK06349.1"/>
    <property type="match status" value="1"/>
</dbReference>
<dbReference type="Gene3D" id="3.30.360.10">
    <property type="entry name" value="Dihydrodipicolinate Reductase, domain 2"/>
    <property type="match status" value="1"/>
</dbReference>
<keyword evidence="6 12" id="KW-0028">Amino-acid biosynthesis</keyword>
<evidence type="ECO:0000313" key="16">
    <source>
        <dbReference type="EMBL" id="KGJ51882.1"/>
    </source>
</evidence>
<accession>A0A099I3U5</accession>
<dbReference type="Pfam" id="PF00742">
    <property type="entry name" value="Homoserine_dh"/>
    <property type="match status" value="1"/>
</dbReference>
<dbReference type="SUPFAM" id="SSF51735">
    <property type="entry name" value="NAD(P)-binding Rossmann-fold domains"/>
    <property type="match status" value="1"/>
</dbReference>
<evidence type="ECO:0000256" key="6">
    <source>
        <dbReference type="ARBA" id="ARBA00022605"/>
    </source>
</evidence>
<evidence type="ECO:0000313" key="17">
    <source>
        <dbReference type="Proteomes" id="UP000030008"/>
    </source>
</evidence>
<dbReference type="PANTHER" id="PTHR43331:SF1">
    <property type="entry name" value="HOMOSERINE DEHYDROGENASE"/>
    <property type="match status" value="1"/>
</dbReference>
<dbReference type="FunFam" id="3.30.360.10:FF:000005">
    <property type="entry name" value="Homoserine dehydrogenase"/>
    <property type="match status" value="1"/>
</dbReference>
<feature type="domain" description="Homoserine dehydrogenase catalytic" evidence="14">
    <location>
        <begin position="125"/>
        <end position="302"/>
    </location>
</feature>
<dbReference type="Pfam" id="PF03447">
    <property type="entry name" value="NAD_binding_3"/>
    <property type="match status" value="1"/>
</dbReference>
<comment type="pathway">
    <text evidence="1 12">Amino-acid biosynthesis; L-threonine biosynthesis; L-threonine from L-aspartate: step 3/5.</text>
</comment>
<dbReference type="GO" id="GO:0009086">
    <property type="term" value="P:methionine biosynthetic process"/>
    <property type="evidence" value="ECO:0007669"/>
    <property type="project" value="UniProtKB-KW"/>
</dbReference>
<dbReference type="RefSeq" id="WP_044907177.1">
    <property type="nucleotide sequence ID" value="NZ_JQIF01000093.1"/>
</dbReference>
<dbReference type="InterPro" id="IPR019811">
    <property type="entry name" value="HDH_CS"/>
</dbReference>
<evidence type="ECO:0000256" key="4">
    <source>
        <dbReference type="ARBA" id="ARBA00013213"/>
    </source>
</evidence>
<comment type="pathway">
    <text evidence="2 12">Amino-acid biosynthesis; L-methionine biosynthesis via de novo pathway; L-homoserine from L-aspartate: step 3/3.</text>
</comment>
<gene>
    <name evidence="16" type="ORF">CIAN88_17970</name>
</gene>
<protein>
    <recommendedName>
        <fullName evidence="5 12">Homoserine dehydrogenase</fullName>
        <ecNumber evidence="4 12">1.1.1.3</ecNumber>
    </recommendedName>
</protein>
<dbReference type="PROSITE" id="PS01042">
    <property type="entry name" value="HOMOSER_DHGENASE"/>
    <property type="match status" value="1"/>
</dbReference>
<evidence type="ECO:0000256" key="10">
    <source>
        <dbReference type="ARBA" id="ARBA00023167"/>
    </source>
</evidence>
<dbReference type="InterPro" id="IPR001342">
    <property type="entry name" value="HDH_cat"/>
</dbReference>
<evidence type="ECO:0000256" key="1">
    <source>
        <dbReference type="ARBA" id="ARBA00005056"/>
    </source>
</evidence>
<dbReference type="UniPathway" id="UPA00050">
    <property type="reaction ID" value="UER00063"/>
</dbReference>
<keyword evidence="12" id="KW-0521">NADP</keyword>
<dbReference type="Proteomes" id="UP000030008">
    <property type="component" value="Unassembled WGS sequence"/>
</dbReference>
<evidence type="ECO:0000256" key="5">
    <source>
        <dbReference type="ARBA" id="ARBA00013376"/>
    </source>
</evidence>
<dbReference type="Gene3D" id="3.40.50.720">
    <property type="entry name" value="NAD(P)-binding Rossmann-like Domain"/>
    <property type="match status" value="1"/>
</dbReference>
<evidence type="ECO:0000256" key="2">
    <source>
        <dbReference type="ARBA" id="ARBA00005062"/>
    </source>
</evidence>
<dbReference type="EC" id="1.1.1.3" evidence="4 12"/>
<organism evidence="16 17">
    <name type="scientific">Clostridium innocuum</name>
    <dbReference type="NCBI Taxonomy" id="1522"/>
    <lineage>
        <taxon>Bacteria</taxon>
        <taxon>Bacillati</taxon>
        <taxon>Bacillota</taxon>
        <taxon>Clostridia</taxon>
        <taxon>Eubacteriales</taxon>
        <taxon>Clostridiaceae</taxon>
        <taxon>Clostridium</taxon>
    </lineage>
</organism>
<keyword evidence="10 12" id="KW-0486">Methionine biosynthesis</keyword>
<feature type="domain" description="Aspartate/homoserine dehydrogenase NAD-binding" evidence="15">
    <location>
        <begin position="7"/>
        <end position="117"/>
    </location>
</feature>
<dbReference type="InterPro" id="IPR036291">
    <property type="entry name" value="NAD(P)-bd_dom_sf"/>
</dbReference>
<evidence type="ECO:0000256" key="12">
    <source>
        <dbReference type="RuleBase" id="RU000579"/>
    </source>
</evidence>
<evidence type="ECO:0000256" key="8">
    <source>
        <dbReference type="ARBA" id="ARBA00023002"/>
    </source>
</evidence>
<keyword evidence="8 12" id="KW-0560">Oxidoreductase</keyword>
<name>A0A099I3U5_CLOIN</name>
<evidence type="ECO:0000259" key="14">
    <source>
        <dbReference type="Pfam" id="PF00742"/>
    </source>
</evidence>
<dbReference type="GO" id="GO:0050661">
    <property type="term" value="F:NADP binding"/>
    <property type="evidence" value="ECO:0007669"/>
    <property type="project" value="InterPro"/>
</dbReference>
<dbReference type="EMBL" id="JQIF01000093">
    <property type="protein sequence ID" value="KGJ51882.1"/>
    <property type="molecule type" value="Genomic_DNA"/>
</dbReference>
<dbReference type="PANTHER" id="PTHR43331">
    <property type="entry name" value="HOMOSERINE DEHYDROGENASE"/>
    <property type="match status" value="1"/>
</dbReference>
<dbReference type="GO" id="GO:0009088">
    <property type="term" value="P:threonine biosynthetic process"/>
    <property type="evidence" value="ECO:0007669"/>
    <property type="project" value="UniProtKB-UniPathway"/>
</dbReference>
<comment type="similarity">
    <text evidence="3 13">Belongs to the homoserine dehydrogenase family.</text>
</comment>
<evidence type="ECO:0000256" key="11">
    <source>
        <dbReference type="ARBA" id="ARBA00048841"/>
    </source>
</evidence>
<evidence type="ECO:0000256" key="13">
    <source>
        <dbReference type="RuleBase" id="RU004171"/>
    </source>
</evidence>
<keyword evidence="9" id="KW-0915">Sodium</keyword>